<gene>
    <name evidence="1" type="ORF">ACFSAV_11520</name>
</gene>
<name>A0ABW4NWM4_9PAST</name>
<sequence length="131" mass="16131">MKSFTFKRSLFSEIWFEDFLLDDETQALIRILQNKLEPTKLEPYQGERIDWEAREKQRKQADYDKWQSYDERDPFHHQIFPTYTQAYALQQAKKAIAEIDSLIEWLCDEKEAKRHVLEWHEIYQRKFELVN</sequence>
<organism evidence="1 2">
    <name type="scientific">Pasteurella oralis</name>
    <dbReference type="NCBI Taxonomy" id="1071947"/>
    <lineage>
        <taxon>Bacteria</taxon>
        <taxon>Pseudomonadati</taxon>
        <taxon>Pseudomonadota</taxon>
        <taxon>Gammaproteobacteria</taxon>
        <taxon>Pasteurellales</taxon>
        <taxon>Pasteurellaceae</taxon>
        <taxon>Pasteurella</taxon>
    </lineage>
</organism>
<evidence type="ECO:0000313" key="1">
    <source>
        <dbReference type="EMBL" id="MFD1806989.1"/>
    </source>
</evidence>
<protein>
    <submittedName>
        <fullName evidence="1">Uncharacterized protein</fullName>
    </submittedName>
</protein>
<reference evidence="2" key="1">
    <citation type="journal article" date="2019" name="Int. J. Syst. Evol. Microbiol.">
        <title>The Global Catalogue of Microorganisms (GCM) 10K type strain sequencing project: providing services to taxonomists for standard genome sequencing and annotation.</title>
        <authorList>
            <consortium name="The Broad Institute Genomics Platform"/>
            <consortium name="The Broad Institute Genome Sequencing Center for Infectious Disease"/>
            <person name="Wu L."/>
            <person name="Ma J."/>
        </authorList>
    </citation>
    <scope>NUCLEOTIDE SEQUENCE [LARGE SCALE GENOMIC DNA]</scope>
    <source>
        <strain evidence="2">CCM 7950</strain>
    </source>
</reference>
<accession>A0ABW4NWM4</accession>
<keyword evidence="2" id="KW-1185">Reference proteome</keyword>
<dbReference type="Proteomes" id="UP001597420">
    <property type="component" value="Unassembled WGS sequence"/>
</dbReference>
<proteinExistence type="predicted"/>
<comment type="caution">
    <text evidence="1">The sequence shown here is derived from an EMBL/GenBank/DDBJ whole genome shotgun (WGS) entry which is preliminary data.</text>
</comment>
<evidence type="ECO:0000313" key="2">
    <source>
        <dbReference type="Proteomes" id="UP001597420"/>
    </source>
</evidence>
<dbReference type="EMBL" id="JBHUFP010000027">
    <property type="protein sequence ID" value="MFD1806989.1"/>
    <property type="molecule type" value="Genomic_DNA"/>
</dbReference>